<feature type="compositionally biased region" description="Basic and acidic residues" evidence="1">
    <location>
        <begin position="200"/>
        <end position="216"/>
    </location>
</feature>
<dbReference type="EMBL" id="BKCJ010537658">
    <property type="protein sequence ID" value="GFB03292.1"/>
    <property type="molecule type" value="Genomic_DNA"/>
</dbReference>
<accession>A0A699KPA4</accession>
<protein>
    <submittedName>
        <fullName evidence="2">Uncharacterized protein</fullName>
    </submittedName>
</protein>
<comment type="caution">
    <text evidence="2">The sequence shown here is derived from an EMBL/GenBank/DDBJ whole genome shotgun (WGS) entry which is preliminary data.</text>
</comment>
<feature type="compositionally biased region" description="Basic and acidic residues" evidence="1">
    <location>
        <begin position="235"/>
        <end position="245"/>
    </location>
</feature>
<evidence type="ECO:0000313" key="2">
    <source>
        <dbReference type="EMBL" id="GFB03292.1"/>
    </source>
</evidence>
<feature type="region of interest" description="Disordered" evidence="1">
    <location>
        <begin position="138"/>
        <end position="278"/>
    </location>
</feature>
<feature type="compositionally biased region" description="Acidic residues" evidence="1">
    <location>
        <begin position="177"/>
        <end position="198"/>
    </location>
</feature>
<organism evidence="2">
    <name type="scientific">Tanacetum cinerariifolium</name>
    <name type="common">Dalmatian daisy</name>
    <name type="synonym">Chrysanthemum cinerariifolium</name>
    <dbReference type="NCBI Taxonomy" id="118510"/>
    <lineage>
        <taxon>Eukaryota</taxon>
        <taxon>Viridiplantae</taxon>
        <taxon>Streptophyta</taxon>
        <taxon>Embryophyta</taxon>
        <taxon>Tracheophyta</taxon>
        <taxon>Spermatophyta</taxon>
        <taxon>Magnoliopsida</taxon>
        <taxon>eudicotyledons</taxon>
        <taxon>Gunneridae</taxon>
        <taxon>Pentapetalae</taxon>
        <taxon>asterids</taxon>
        <taxon>campanulids</taxon>
        <taxon>Asterales</taxon>
        <taxon>Asteraceae</taxon>
        <taxon>Asteroideae</taxon>
        <taxon>Anthemideae</taxon>
        <taxon>Anthemidinae</taxon>
        <taxon>Tanacetum</taxon>
    </lineage>
</organism>
<sequence length="415" mass="46599">MAKDDPILNTMRYISKHEVVQKYGAILPDTLTNQEMKESGAYKTYYAFASRKKIPKPKYVRPSTREKTVQPHKAYRGQKLKTIAKVVKSGKKKLPATVPKAKGLETLSEVALSEAKQINLATKRSKKDFHISHASGSCDGVDFQSKVHDKQQQKVTSTNEGAGVRLEVLDVPNYASESDEESWTFSQDEDDADEETNMNDDSKETKSDKNGDDLTHPKLSTYKPDYEEEEEEKTDDDKVSSDHRVYTPPDHQLIDEDENQEGDNEVKEGKEKEEEEEELYGDLNINLQRSDAEMTYAQQENVQANQVTEDTHVILSIVPPAVQQQSSSFSSDLVSKFINPFPNTGIDSILSPNIQSETLVNIPVFVAAETPSFDTTIPQPPIPNIQPLQQTPESTTTTTILTMTFPYIPNFASLF</sequence>
<gene>
    <name evidence="2" type="ORF">Tci_675263</name>
</gene>
<reference evidence="2" key="1">
    <citation type="journal article" date="2019" name="Sci. Rep.">
        <title>Draft genome of Tanacetum cinerariifolium, the natural source of mosquito coil.</title>
        <authorList>
            <person name="Yamashiro T."/>
            <person name="Shiraishi A."/>
            <person name="Satake H."/>
            <person name="Nakayama K."/>
        </authorList>
    </citation>
    <scope>NUCLEOTIDE SEQUENCE</scope>
</reference>
<proteinExistence type="predicted"/>
<dbReference type="AlphaFoldDB" id="A0A699KPA4"/>
<evidence type="ECO:0000256" key="1">
    <source>
        <dbReference type="SAM" id="MobiDB-lite"/>
    </source>
</evidence>
<name>A0A699KPA4_TANCI</name>